<dbReference type="InterPro" id="IPR029058">
    <property type="entry name" value="AB_hydrolase_fold"/>
</dbReference>
<dbReference type="PANTHER" id="PTHR43918">
    <property type="entry name" value="ACETYLCHOLINESTERASE"/>
    <property type="match status" value="1"/>
</dbReference>
<name>A0A7R9LUX6_9ACAR</name>
<dbReference type="InterPro" id="IPR050654">
    <property type="entry name" value="AChE-related_enzymes"/>
</dbReference>
<dbReference type="Gene3D" id="3.40.50.1820">
    <property type="entry name" value="alpha/beta hydrolase"/>
    <property type="match status" value="1"/>
</dbReference>
<organism evidence="7">
    <name type="scientific">Oppiella nova</name>
    <dbReference type="NCBI Taxonomy" id="334625"/>
    <lineage>
        <taxon>Eukaryota</taxon>
        <taxon>Metazoa</taxon>
        <taxon>Ecdysozoa</taxon>
        <taxon>Arthropoda</taxon>
        <taxon>Chelicerata</taxon>
        <taxon>Arachnida</taxon>
        <taxon>Acari</taxon>
        <taxon>Acariformes</taxon>
        <taxon>Sarcoptiformes</taxon>
        <taxon>Oribatida</taxon>
        <taxon>Brachypylina</taxon>
        <taxon>Oppioidea</taxon>
        <taxon>Oppiidae</taxon>
        <taxon>Oppiella</taxon>
    </lineage>
</organism>
<dbReference type="Pfam" id="PF00135">
    <property type="entry name" value="COesterase"/>
    <property type="match status" value="1"/>
</dbReference>
<evidence type="ECO:0000256" key="1">
    <source>
        <dbReference type="ARBA" id="ARBA00005964"/>
    </source>
</evidence>
<sequence>MIECEDSITRLLNKAGPPPPPTPTPFLAREDGSKRDWNISKCVCDESNSVVVNTSSGGVRGQTLNVVNHKINQFLNIPYAEPPVGPLRFSPPQPLQTPKQII</sequence>
<evidence type="ECO:0000256" key="4">
    <source>
        <dbReference type="ARBA" id="ARBA00023180"/>
    </source>
</evidence>
<dbReference type="SUPFAM" id="SSF53474">
    <property type="entry name" value="alpha/beta-Hydrolases"/>
    <property type="match status" value="1"/>
</dbReference>
<gene>
    <name evidence="7" type="ORF">ONB1V03_LOCUS6002</name>
</gene>
<reference evidence="7" key="1">
    <citation type="submission" date="2020-11" db="EMBL/GenBank/DDBJ databases">
        <authorList>
            <person name="Tran Van P."/>
        </authorList>
    </citation>
    <scope>NUCLEOTIDE SEQUENCE</scope>
</reference>
<keyword evidence="8" id="KW-1185">Reference proteome</keyword>
<keyword evidence="3" id="KW-0378">Hydrolase</keyword>
<evidence type="ECO:0000256" key="3">
    <source>
        <dbReference type="ARBA" id="ARBA00022801"/>
    </source>
</evidence>
<evidence type="ECO:0000313" key="7">
    <source>
        <dbReference type="EMBL" id="CAD7646952.1"/>
    </source>
</evidence>
<dbReference type="PANTHER" id="PTHR43918:SF12">
    <property type="entry name" value="ACETYLCHOLINESTERASE 1"/>
    <property type="match status" value="1"/>
</dbReference>
<dbReference type="AlphaFoldDB" id="A0A7R9LUX6"/>
<dbReference type="EMBL" id="OC917399">
    <property type="protein sequence ID" value="CAD7646952.1"/>
    <property type="molecule type" value="Genomic_DNA"/>
</dbReference>
<feature type="domain" description="Carboxylesterase type B" evidence="6">
    <location>
        <begin position="49"/>
        <end position="96"/>
    </location>
</feature>
<dbReference type="InterPro" id="IPR002018">
    <property type="entry name" value="CarbesteraseB"/>
</dbReference>
<dbReference type="GO" id="GO:0003990">
    <property type="term" value="F:acetylcholinesterase activity"/>
    <property type="evidence" value="ECO:0007669"/>
    <property type="project" value="TreeGrafter"/>
</dbReference>
<feature type="region of interest" description="Disordered" evidence="5">
    <location>
        <begin position="11"/>
        <end position="32"/>
    </location>
</feature>
<dbReference type="OrthoDB" id="6515669at2759"/>
<dbReference type="GO" id="GO:0019695">
    <property type="term" value="P:choline metabolic process"/>
    <property type="evidence" value="ECO:0007669"/>
    <property type="project" value="TreeGrafter"/>
</dbReference>
<dbReference type="Proteomes" id="UP000728032">
    <property type="component" value="Unassembled WGS sequence"/>
</dbReference>
<dbReference type="GO" id="GO:0005615">
    <property type="term" value="C:extracellular space"/>
    <property type="evidence" value="ECO:0007669"/>
    <property type="project" value="TreeGrafter"/>
</dbReference>
<dbReference type="EMBL" id="CAJPVJ010002574">
    <property type="protein sequence ID" value="CAG2166480.1"/>
    <property type="molecule type" value="Genomic_DNA"/>
</dbReference>
<comment type="similarity">
    <text evidence="1">Belongs to the type-B carboxylesterase/lipase family.</text>
</comment>
<keyword evidence="4" id="KW-0325">Glycoprotein</keyword>
<proteinExistence type="inferred from homology"/>
<dbReference type="GO" id="GO:0005886">
    <property type="term" value="C:plasma membrane"/>
    <property type="evidence" value="ECO:0007669"/>
    <property type="project" value="TreeGrafter"/>
</dbReference>
<keyword evidence="2" id="KW-0719">Serine esterase</keyword>
<protein>
    <recommendedName>
        <fullName evidence="6">Carboxylesterase type B domain-containing protein</fullName>
    </recommendedName>
</protein>
<evidence type="ECO:0000313" key="8">
    <source>
        <dbReference type="Proteomes" id="UP000728032"/>
    </source>
</evidence>
<evidence type="ECO:0000256" key="5">
    <source>
        <dbReference type="SAM" id="MobiDB-lite"/>
    </source>
</evidence>
<evidence type="ECO:0000259" key="6">
    <source>
        <dbReference type="Pfam" id="PF00135"/>
    </source>
</evidence>
<dbReference type="GO" id="GO:0006581">
    <property type="term" value="P:acetylcholine catabolic process"/>
    <property type="evidence" value="ECO:0007669"/>
    <property type="project" value="TreeGrafter"/>
</dbReference>
<accession>A0A7R9LUX6</accession>
<evidence type="ECO:0000256" key="2">
    <source>
        <dbReference type="ARBA" id="ARBA00022487"/>
    </source>
</evidence>